<feature type="region of interest" description="Disordered" evidence="4">
    <location>
        <begin position="16"/>
        <end position="42"/>
    </location>
</feature>
<dbReference type="PANTHER" id="PTHR30231:SF4">
    <property type="entry name" value="PROTEIN NEN2"/>
    <property type="match status" value="1"/>
</dbReference>
<dbReference type="Proteomes" id="UP000278006">
    <property type="component" value="Unassembled WGS sequence"/>
</dbReference>
<sequence length="283" mass="31247">MWNALRQWLHDRAGRRPVGPLVQPAQPAQASQASGPGAPEAVQELQQAIRQRLERLGQHAWVRPGSSDARSLVEQPLVVFDLETTGLDLQRDVMISAGAVRIERCGVELGQSFERVLRQEAVALPATGQLFHGLTRADLAQGSEPRLALLDLLEYGQDALWLAWHAWFDQHMLHKAARHWLGLLPAQLPQVLDLAQLAPLLFPEHAAATGSDADLGRWLACFGLHNSQRHHAVADAMATAELALICLHRARTRGLRDWGQISDVLAQARHLRARAQQGDFAGF</sequence>
<feature type="compositionally biased region" description="Low complexity" evidence="4">
    <location>
        <begin position="23"/>
        <end position="39"/>
    </location>
</feature>
<evidence type="ECO:0000313" key="6">
    <source>
        <dbReference type="EMBL" id="RMX07830.1"/>
    </source>
</evidence>
<dbReference type="GO" id="GO:0008408">
    <property type="term" value="F:3'-5' exonuclease activity"/>
    <property type="evidence" value="ECO:0007669"/>
    <property type="project" value="TreeGrafter"/>
</dbReference>
<keyword evidence="3 6" id="KW-0269">Exonuclease</keyword>
<name>A0A3M6QXS4_9BURK</name>
<protein>
    <submittedName>
        <fullName evidence="6">3'-5' exonuclease</fullName>
    </submittedName>
</protein>
<gene>
    <name evidence="6" type="ORF">D8I35_01500</name>
</gene>
<proteinExistence type="predicted"/>
<dbReference type="PANTHER" id="PTHR30231">
    <property type="entry name" value="DNA POLYMERASE III SUBUNIT EPSILON"/>
    <property type="match status" value="1"/>
</dbReference>
<dbReference type="SMART" id="SM00479">
    <property type="entry name" value="EXOIII"/>
    <property type="match status" value="1"/>
</dbReference>
<dbReference type="AlphaFoldDB" id="A0A3M6QXS4"/>
<keyword evidence="1" id="KW-0540">Nuclease</keyword>
<keyword evidence="7" id="KW-1185">Reference proteome</keyword>
<dbReference type="RefSeq" id="WP_122225952.1">
    <property type="nucleotide sequence ID" value="NZ_RDQO01000001.1"/>
</dbReference>
<comment type="caution">
    <text evidence="6">The sequence shown here is derived from an EMBL/GenBank/DDBJ whole genome shotgun (WGS) entry which is preliminary data.</text>
</comment>
<dbReference type="InterPro" id="IPR036397">
    <property type="entry name" value="RNaseH_sf"/>
</dbReference>
<dbReference type="CDD" id="cd06127">
    <property type="entry name" value="DEDDh"/>
    <property type="match status" value="1"/>
</dbReference>
<dbReference type="SUPFAM" id="SSF53098">
    <property type="entry name" value="Ribonuclease H-like"/>
    <property type="match status" value="1"/>
</dbReference>
<organism evidence="6 7">
    <name type="scientific">Corticibacter populi</name>
    <dbReference type="NCBI Taxonomy" id="1550736"/>
    <lineage>
        <taxon>Bacteria</taxon>
        <taxon>Pseudomonadati</taxon>
        <taxon>Pseudomonadota</taxon>
        <taxon>Betaproteobacteria</taxon>
        <taxon>Burkholderiales</taxon>
        <taxon>Comamonadaceae</taxon>
        <taxon>Corticibacter</taxon>
    </lineage>
</organism>
<evidence type="ECO:0000256" key="1">
    <source>
        <dbReference type="ARBA" id="ARBA00022722"/>
    </source>
</evidence>
<accession>A0A3M6QXS4</accession>
<evidence type="ECO:0000256" key="2">
    <source>
        <dbReference type="ARBA" id="ARBA00022801"/>
    </source>
</evidence>
<dbReference type="EMBL" id="RDQO01000001">
    <property type="protein sequence ID" value="RMX07830.1"/>
    <property type="molecule type" value="Genomic_DNA"/>
</dbReference>
<dbReference type="GO" id="GO:0006259">
    <property type="term" value="P:DNA metabolic process"/>
    <property type="evidence" value="ECO:0007669"/>
    <property type="project" value="UniProtKB-ARBA"/>
</dbReference>
<dbReference type="Gene3D" id="3.30.420.10">
    <property type="entry name" value="Ribonuclease H-like superfamily/Ribonuclease H"/>
    <property type="match status" value="1"/>
</dbReference>
<feature type="domain" description="Exonuclease" evidence="5">
    <location>
        <begin position="76"/>
        <end position="252"/>
    </location>
</feature>
<evidence type="ECO:0000256" key="3">
    <source>
        <dbReference type="ARBA" id="ARBA00022839"/>
    </source>
</evidence>
<evidence type="ECO:0000259" key="5">
    <source>
        <dbReference type="SMART" id="SM00479"/>
    </source>
</evidence>
<keyword evidence="2" id="KW-0378">Hydrolase</keyword>
<reference evidence="6 7" key="1">
    <citation type="submission" date="2018-10" db="EMBL/GenBank/DDBJ databases">
        <title>Draft genome of Cortibacter populi DSM10536.</title>
        <authorList>
            <person name="Bernier A.-M."/>
            <person name="Bernard K."/>
        </authorList>
    </citation>
    <scope>NUCLEOTIDE SEQUENCE [LARGE SCALE GENOMIC DNA]</scope>
    <source>
        <strain evidence="6 7">DSM 105136</strain>
    </source>
</reference>
<evidence type="ECO:0000256" key="4">
    <source>
        <dbReference type="SAM" id="MobiDB-lite"/>
    </source>
</evidence>
<evidence type="ECO:0000313" key="7">
    <source>
        <dbReference type="Proteomes" id="UP000278006"/>
    </source>
</evidence>
<dbReference type="InterPro" id="IPR013520">
    <property type="entry name" value="Ribonucl_H"/>
</dbReference>
<dbReference type="OrthoDB" id="5497329at2"/>
<dbReference type="InterPro" id="IPR012337">
    <property type="entry name" value="RNaseH-like_sf"/>
</dbReference>
<dbReference type="GO" id="GO:0003676">
    <property type="term" value="F:nucleic acid binding"/>
    <property type="evidence" value="ECO:0007669"/>
    <property type="project" value="InterPro"/>
</dbReference>
<dbReference type="Pfam" id="PF00929">
    <property type="entry name" value="RNase_T"/>
    <property type="match status" value="1"/>
</dbReference>